<evidence type="ECO:0000256" key="1">
    <source>
        <dbReference type="SAM" id="SignalP"/>
    </source>
</evidence>
<feature type="chain" id="PRO_5046991682" evidence="1">
    <location>
        <begin position="30"/>
        <end position="180"/>
    </location>
</feature>
<comment type="caution">
    <text evidence="3">The sequence shown here is derived from an EMBL/GenBank/DDBJ whole genome shotgun (WGS) entry which is preliminary data.</text>
</comment>
<keyword evidence="4" id="KW-1185">Reference proteome</keyword>
<dbReference type="Gene3D" id="2.30.180.10">
    <property type="entry name" value="FAS1 domain"/>
    <property type="match status" value="1"/>
</dbReference>
<evidence type="ECO:0000259" key="2">
    <source>
        <dbReference type="PROSITE" id="PS50213"/>
    </source>
</evidence>
<proteinExistence type="predicted"/>
<dbReference type="InterPro" id="IPR050904">
    <property type="entry name" value="Adhesion/Biosynth-related"/>
</dbReference>
<name>A0ABW5WLC4_9FLAO</name>
<dbReference type="EMBL" id="JBHUOV010000001">
    <property type="protein sequence ID" value="MFD2822749.1"/>
    <property type="molecule type" value="Genomic_DNA"/>
</dbReference>
<gene>
    <name evidence="3" type="ORF">ACFS5M_03650</name>
</gene>
<dbReference type="PANTHER" id="PTHR10900">
    <property type="entry name" value="PERIOSTIN-RELATED"/>
    <property type="match status" value="1"/>
</dbReference>
<dbReference type="SMART" id="SM00554">
    <property type="entry name" value="FAS1"/>
    <property type="match status" value="1"/>
</dbReference>
<dbReference type="PROSITE" id="PS50213">
    <property type="entry name" value="FAS1"/>
    <property type="match status" value="1"/>
</dbReference>
<dbReference type="PROSITE" id="PS51257">
    <property type="entry name" value="PROKAR_LIPOPROTEIN"/>
    <property type="match status" value="1"/>
</dbReference>
<organism evidence="3 4">
    <name type="scientific">Lacinutrix iliipiscaria</name>
    <dbReference type="NCBI Taxonomy" id="1230532"/>
    <lineage>
        <taxon>Bacteria</taxon>
        <taxon>Pseudomonadati</taxon>
        <taxon>Bacteroidota</taxon>
        <taxon>Flavobacteriia</taxon>
        <taxon>Flavobacteriales</taxon>
        <taxon>Flavobacteriaceae</taxon>
        <taxon>Lacinutrix</taxon>
    </lineage>
</organism>
<feature type="signal peptide" evidence="1">
    <location>
        <begin position="1"/>
        <end position="29"/>
    </location>
</feature>
<keyword evidence="1" id="KW-0732">Signal</keyword>
<protein>
    <submittedName>
        <fullName evidence="3">Fasciclin domain-containing protein</fullName>
    </submittedName>
</protein>
<accession>A0ABW5WLC4</accession>
<evidence type="ECO:0000313" key="4">
    <source>
        <dbReference type="Proteomes" id="UP001597533"/>
    </source>
</evidence>
<dbReference type="SUPFAM" id="SSF82153">
    <property type="entry name" value="FAS1 domain"/>
    <property type="match status" value="1"/>
</dbReference>
<dbReference type="Proteomes" id="UP001597533">
    <property type="component" value="Unassembled WGS sequence"/>
</dbReference>
<dbReference type="InterPro" id="IPR036378">
    <property type="entry name" value="FAS1_dom_sf"/>
</dbReference>
<dbReference type="Pfam" id="PF02469">
    <property type="entry name" value="Fasciclin"/>
    <property type="match status" value="1"/>
</dbReference>
<dbReference type="InterPro" id="IPR000782">
    <property type="entry name" value="FAS1_domain"/>
</dbReference>
<dbReference type="RefSeq" id="WP_183485894.1">
    <property type="nucleotide sequence ID" value="NZ_JBHUOV010000001.1"/>
</dbReference>
<sequence length="180" mass="20574">MKTHFFFKTARCVTNVVLMVLLMTSCSSDDDTNTVPEPTNTIYDYLLNDSDYSEFSEAVNFTGFEAQLRDMSMDYTVLVPTNDAFDDYYAEHEFESDEAKIEALNIILRQHIFQNEMIDYDDADEGISTQNMNGEDMSFYIEGVTMVIDRNETFATLALETDIEVDNGIIHIVRDVISAN</sequence>
<feature type="domain" description="FAS1" evidence="2">
    <location>
        <begin position="39"/>
        <end position="177"/>
    </location>
</feature>
<evidence type="ECO:0000313" key="3">
    <source>
        <dbReference type="EMBL" id="MFD2822749.1"/>
    </source>
</evidence>
<dbReference type="PANTHER" id="PTHR10900:SF77">
    <property type="entry name" value="FI19380P1"/>
    <property type="match status" value="1"/>
</dbReference>
<reference evidence="4" key="1">
    <citation type="journal article" date="2019" name="Int. J. Syst. Evol. Microbiol.">
        <title>The Global Catalogue of Microorganisms (GCM) 10K type strain sequencing project: providing services to taxonomists for standard genome sequencing and annotation.</title>
        <authorList>
            <consortium name="The Broad Institute Genomics Platform"/>
            <consortium name="The Broad Institute Genome Sequencing Center for Infectious Disease"/>
            <person name="Wu L."/>
            <person name="Ma J."/>
        </authorList>
    </citation>
    <scope>NUCLEOTIDE SEQUENCE [LARGE SCALE GENOMIC DNA]</scope>
    <source>
        <strain evidence="4">KCTC 32141</strain>
    </source>
</reference>